<keyword evidence="3" id="KW-0677">Repeat</keyword>
<evidence type="ECO:0000313" key="7">
    <source>
        <dbReference type="Proteomes" id="UP001230051"/>
    </source>
</evidence>
<dbReference type="Gene3D" id="1.10.238.10">
    <property type="entry name" value="EF-hand"/>
    <property type="match status" value="2"/>
</dbReference>
<dbReference type="InterPro" id="IPR002048">
    <property type="entry name" value="EF_hand_dom"/>
</dbReference>
<dbReference type="SMART" id="SM01394">
    <property type="entry name" value="S_100"/>
    <property type="match status" value="2"/>
</dbReference>
<sequence>MPLQIPESCTDNRSSSCSRLIHFFFYKRTSPTLKMPSELERCMESLITIFHKYAGKEGCANSLNKKELKELMTSELSNFLKSQKNPAAVDKIMKDLDQNGDQEVDFEEFVALVVGLSITCEQLYQVHLQKQSKKCPTLKMPSELERCMESLITIFHKYAGKEGRANSLNKKELKELMTNELSNFLKSQKNPAAVDKIMKDLDQNGDGEVDFEEFVALVVGLSISCEQLYQVHLQKQGKK</sequence>
<dbReference type="InterPro" id="IPR001751">
    <property type="entry name" value="S100/CaBP7/8-like_CS"/>
</dbReference>
<dbReference type="SUPFAM" id="SSF47473">
    <property type="entry name" value="EF-hand"/>
    <property type="match status" value="2"/>
</dbReference>
<feature type="domain" description="EF-hand" evidence="5">
    <location>
        <begin position="84"/>
        <end position="119"/>
    </location>
</feature>
<keyword evidence="4" id="KW-0106">Calcium</keyword>
<evidence type="ECO:0000313" key="6">
    <source>
        <dbReference type="EMBL" id="KAK1151568.1"/>
    </source>
</evidence>
<dbReference type="GO" id="GO:0048306">
    <property type="term" value="F:calcium-dependent protein binding"/>
    <property type="evidence" value="ECO:0007669"/>
    <property type="project" value="TreeGrafter"/>
</dbReference>
<keyword evidence="2" id="KW-0479">Metal-binding</keyword>
<dbReference type="PROSITE" id="PS50222">
    <property type="entry name" value="EF_HAND_2"/>
    <property type="match status" value="2"/>
</dbReference>
<dbReference type="Pfam" id="PF00036">
    <property type="entry name" value="EF-hand_1"/>
    <property type="match status" value="1"/>
</dbReference>
<dbReference type="GO" id="GO:0005615">
    <property type="term" value="C:extracellular space"/>
    <property type="evidence" value="ECO:0007669"/>
    <property type="project" value="TreeGrafter"/>
</dbReference>
<dbReference type="PROSITE" id="PS00303">
    <property type="entry name" value="S100_CABP"/>
    <property type="match status" value="2"/>
</dbReference>
<dbReference type="EMBL" id="JAGXEW010000051">
    <property type="protein sequence ID" value="KAK1151568.1"/>
    <property type="molecule type" value="Genomic_DNA"/>
</dbReference>
<comment type="caution">
    <text evidence="6">The sequence shown here is derived from an EMBL/GenBank/DDBJ whole genome shotgun (WGS) entry which is preliminary data.</text>
</comment>
<proteinExistence type="inferred from homology"/>
<dbReference type="PROSITE" id="PS00018">
    <property type="entry name" value="EF_HAND_1"/>
    <property type="match status" value="2"/>
</dbReference>
<dbReference type="InterPro" id="IPR011992">
    <property type="entry name" value="EF-hand-dom_pair"/>
</dbReference>
<dbReference type="CDD" id="cd05031">
    <property type="entry name" value="S-100A10_like"/>
    <property type="match status" value="2"/>
</dbReference>
<dbReference type="FunFam" id="1.10.238.10:FF:000044">
    <property type="entry name" value="Protein S100"/>
    <property type="match status" value="2"/>
</dbReference>
<accession>A0AAD8CHH1</accession>
<dbReference type="InterPro" id="IPR013787">
    <property type="entry name" value="S100_Ca-bd_sub"/>
</dbReference>
<name>A0AAD8CHH1_ACIOX</name>
<feature type="domain" description="EF-hand" evidence="5">
    <location>
        <begin position="189"/>
        <end position="224"/>
    </location>
</feature>
<dbReference type="GO" id="GO:0005737">
    <property type="term" value="C:cytoplasm"/>
    <property type="evidence" value="ECO:0007669"/>
    <property type="project" value="TreeGrafter"/>
</dbReference>
<dbReference type="InterPro" id="IPR018247">
    <property type="entry name" value="EF_Hand_1_Ca_BS"/>
</dbReference>
<keyword evidence="7" id="KW-1185">Reference proteome</keyword>
<reference evidence="6" key="1">
    <citation type="submission" date="2022-02" db="EMBL/GenBank/DDBJ databases">
        <title>Atlantic sturgeon de novo genome assembly.</title>
        <authorList>
            <person name="Stock M."/>
            <person name="Klopp C."/>
            <person name="Guiguen Y."/>
            <person name="Cabau C."/>
            <person name="Parinello H."/>
            <person name="Santidrian Yebra-Pimentel E."/>
            <person name="Kuhl H."/>
            <person name="Dirks R.P."/>
            <person name="Guessner J."/>
            <person name="Wuertz S."/>
            <person name="Du K."/>
            <person name="Schartl M."/>
        </authorList>
    </citation>
    <scope>NUCLEOTIDE SEQUENCE</scope>
    <source>
        <strain evidence="6">STURGEONOMICS-FGT-2020</strain>
        <tissue evidence="6">Whole blood</tissue>
    </source>
</reference>
<evidence type="ECO:0000256" key="2">
    <source>
        <dbReference type="ARBA" id="ARBA00022723"/>
    </source>
</evidence>
<gene>
    <name evidence="6" type="primary">S100A1</name>
    <name evidence="6" type="ORF">AOXY_G32426</name>
</gene>
<evidence type="ECO:0000256" key="4">
    <source>
        <dbReference type="ARBA" id="ARBA00022837"/>
    </source>
</evidence>
<comment type="similarity">
    <text evidence="1">Belongs to the S-100 family.</text>
</comment>
<protein>
    <submittedName>
        <fullName evidence="6">Troponin C, skeletal muscle-like</fullName>
    </submittedName>
</protein>
<evidence type="ECO:0000259" key="5">
    <source>
        <dbReference type="PROSITE" id="PS50222"/>
    </source>
</evidence>
<dbReference type="PANTHER" id="PTHR11639">
    <property type="entry name" value="S100 CALCIUM-BINDING PROTEIN"/>
    <property type="match status" value="1"/>
</dbReference>
<dbReference type="SMART" id="SM00054">
    <property type="entry name" value="EFh"/>
    <property type="match status" value="2"/>
</dbReference>
<organism evidence="6 7">
    <name type="scientific">Acipenser oxyrinchus oxyrinchus</name>
    <dbReference type="NCBI Taxonomy" id="40147"/>
    <lineage>
        <taxon>Eukaryota</taxon>
        <taxon>Metazoa</taxon>
        <taxon>Chordata</taxon>
        <taxon>Craniata</taxon>
        <taxon>Vertebrata</taxon>
        <taxon>Euteleostomi</taxon>
        <taxon>Actinopterygii</taxon>
        <taxon>Chondrostei</taxon>
        <taxon>Acipenseriformes</taxon>
        <taxon>Acipenseridae</taxon>
        <taxon>Acipenser</taxon>
    </lineage>
</organism>
<dbReference type="Pfam" id="PF01023">
    <property type="entry name" value="S_100"/>
    <property type="match status" value="2"/>
</dbReference>
<dbReference type="Proteomes" id="UP001230051">
    <property type="component" value="Unassembled WGS sequence"/>
</dbReference>
<dbReference type="GO" id="GO:0005509">
    <property type="term" value="F:calcium ion binding"/>
    <property type="evidence" value="ECO:0007669"/>
    <property type="project" value="InterPro"/>
</dbReference>
<evidence type="ECO:0000256" key="3">
    <source>
        <dbReference type="ARBA" id="ARBA00022737"/>
    </source>
</evidence>
<dbReference type="AlphaFoldDB" id="A0AAD8CHH1"/>
<dbReference type="PANTHER" id="PTHR11639:SF134">
    <property type="entry name" value="PROTEIN S100-A1-RELATED"/>
    <property type="match status" value="1"/>
</dbReference>
<evidence type="ECO:0000256" key="1">
    <source>
        <dbReference type="ARBA" id="ARBA00007323"/>
    </source>
</evidence>